<proteinExistence type="predicted"/>
<protein>
    <recommendedName>
        <fullName evidence="2">Phosphatidic acid phosphatase type 2/haloperoxidase domain-containing protein</fullName>
    </recommendedName>
</protein>
<evidence type="ECO:0000313" key="4">
    <source>
        <dbReference type="Proteomes" id="UP000586095"/>
    </source>
</evidence>
<feature type="domain" description="Phosphatidic acid phosphatase type 2/haloperoxidase" evidence="2">
    <location>
        <begin position="114"/>
        <end position="195"/>
    </location>
</feature>
<feature type="transmembrane region" description="Helical" evidence="1">
    <location>
        <begin position="150"/>
        <end position="171"/>
    </location>
</feature>
<keyword evidence="4" id="KW-1185">Reference proteome</keyword>
<keyword evidence="1" id="KW-1133">Transmembrane helix</keyword>
<sequence>MSIPVASTAHRRLRVLWILLFWLIIGAGAYIFGVLSSTGQAVEDHVLAGSEFNTHPPAPLSLVSPFAIGVALVALGLVALWVHGIGRALTVTLVPAIAIVASQLLKSEVLGRPDFLTLAAENTFPSGHMTVFATVVGAAIFAFPRRIQAFAAVGGAVLLSVVSWQLLAYGWHRPSDVLGALALAGAGFAAVTLLTPLQRPSGVWLLRTASIGLALAGWLAAGIAIVLTLIAWQSGSTDMMLNAGQAGCIGLSLLAAHSLLRLAVLAHSPKGG</sequence>
<dbReference type="EMBL" id="JACCBD010000001">
    <property type="protein sequence ID" value="NYD26700.1"/>
    <property type="molecule type" value="Genomic_DNA"/>
</dbReference>
<dbReference type="Proteomes" id="UP000586095">
    <property type="component" value="Unassembled WGS sequence"/>
</dbReference>
<feature type="transmembrane region" description="Helical" evidence="1">
    <location>
        <begin position="58"/>
        <end position="81"/>
    </location>
</feature>
<reference evidence="3 4" key="1">
    <citation type="submission" date="2020-07" db="EMBL/GenBank/DDBJ databases">
        <title>Sequencing the genomes of 1000 actinobacteria strains.</title>
        <authorList>
            <person name="Klenk H.-P."/>
        </authorList>
    </citation>
    <scope>NUCLEOTIDE SEQUENCE [LARGE SCALE GENOMIC DNA]</scope>
    <source>
        <strain evidence="3 4">DSM 17380</strain>
    </source>
</reference>
<feature type="transmembrane region" description="Helical" evidence="1">
    <location>
        <begin position="88"/>
        <end position="105"/>
    </location>
</feature>
<dbReference type="InterPro" id="IPR036938">
    <property type="entry name" value="PAP2/HPO_sf"/>
</dbReference>
<feature type="transmembrane region" description="Helical" evidence="1">
    <location>
        <begin position="15"/>
        <end position="38"/>
    </location>
</feature>
<feature type="transmembrane region" description="Helical" evidence="1">
    <location>
        <begin position="125"/>
        <end position="143"/>
    </location>
</feature>
<keyword evidence="1" id="KW-0472">Membrane</keyword>
<dbReference type="Pfam" id="PF01569">
    <property type="entry name" value="PAP2"/>
    <property type="match status" value="1"/>
</dbReference>
<accession>A0A852RCT9</accession>
<dbReference type="SUPFAM" id="SSF48317">
    <property type="entry name" value="Acid phosphatase/Vanadium-dependent haloperoxidase"/>
    <property type="match status" value="1"/>
</dbReference>
<evidence type="ECO:0000256" key="1">
    <source>
        <dbReference type="SAM" id="Phobius"/>
    </source>
</evidence>
<feature type="transmembrane region" description="Helical" evidence="1">
    <location>
        <begin position="209"/>
        <end position="232"/>
    </location>
</feature>
<name>A0A852RCT9_9MICO</name>
<dbReference type="Gene3D" id="1.20.144.10">
    <property type="entry name" value="Phosphatidic acid phosphatase type 2/haloperoxidase"/>
    <property type="match status" value="1"/>
</dbReference>
<feature type="transmembrane region" description="Helical" evidence="1">
    <location>
        <begin position="177"/>
        <end position="197"/>
    </location>
</feature>
<evidence type="ECO:0000259" key="2">
    <source>
        <dbReference type="Pfam" id="PF01569"/>
    </source>
</evidence>
<comment type="caution">
    <text evidence="3">The sequence shown here is derived from an EMBL/GenBank/DDBJ whole genome shotgun (WGS) entry which is preliminary data.</text>
</comment>
<evidence type="ECO:0000313" key="3">
    <source>
        <dbReference type="EMBL" id="NYD26700.1"/>
    </source>
</evidence>
<gene>
    <name evidence="3" type="ORF">BJ960_001503</name>
</gene>
<dbReference type="InterPro" id="IPR000326">
    <property type="entry name" value="PAP2/HPO"/>
</dbReference>
<feature type="transmembrane region" description="Helical" evidence="1">
    <location>
        <begin position="244"/>
        <end position="264"/>
    </location>
</feature>
<keyword evidence="1" id="KW-0812">Transmembrane</keyword>
<dbReference type="AlphaFoldDB" id="A0A852RCT9"/>
<organism evidence="3 4">
    <name type="scientific">Leucobacter aridicollis</name>
    <dbReference type="NCBI Taxonomy" id="283878"/>
    <lineage>
        <taxon>Bacteria</taxon>
        <taxon>Bacillati</taxon>
        <taxon>Actinomycetota</taxon>
        <taxon>Actinomycetes</taxon>
        <taxon>Micrococcales</taxon>
        <taxon>Microbacteriaceae</taxon>
        <taxon>Leucobacter</taxon>
    </lineage>
</organism>
<dbReference type="RefSeq" id="WP_259125060.1">
    <property type="nucleotide sequence ID" value="NZ_BAAALZ010000005.1"/>
</dbReference>